<dbReference type="OrthoDB" id="360161at2759"/>
<organism evidence="16 17">
    <name type="scientific">Dinothrombium tinctorium</name>
    <dbReference type="NCBI Taxonomy" id="1965070"/>
    <lineage>
        <taxon>Eukaryota</taxon>
        <taxon>Metazoa</taxon>
        <taxon>Ecdysozoa</taxon>
        <taxon>Arthropoda</taxon>
        <taxon>Chelicerata</taxon>
        <taxon>Arachnida</taxon>
        <taxon>Acari</taxon>
        <taxon>Acariformes</taxon>
        <taxon>Trombidiformes</taxon>
        <taxon>Prostigmata</taxon>
        <taxon>Anystina</taxon>
        <taxon>Parasitengona</taxon>
        <taxon>Trombidioidea</taxon>
        <taxon>Trombidiidae</taxon>
        <taxon>Dinothrombium</taxon>
    </lineage>
</organism>
<dbReference type="Pfam" id="PF00270">
    <property type="entry name" value="DEAD"/>
    <property type="match status" value="1"/>
</dbReference>
<dbReference type="PANTHER" id="PTHR47959:SF15">
    <property type="entry name" value="RNA HELICASE"/>
    <property type="match status" value="1"/>
</dbReference>
<keyword evidence="17" id="KW-1185">Reference proteome</keyword>
<keyword evidence="3" id="KW-0378">Hydrolase</keyword>
<evidence type="ECO:0000256" key="11">
    <source>
        <dbReference type="SAM" id="MobiDB-lite"/>
    </source>
</evidence>
<dbReference type="PROSITE" id="PS51194">
    <property type="entry name" value="HELICASE_CTER"/>
    <property type="match status" value="1"/>
</dbReference>
<keyword evidence="2" id="KW-0547">Nucleotide-binding</keyword>
<dbReference type="GO" id="GO:0016787">
    <property type="term" value="F:hydrolase activity"/>
    <property type="evidence" value="ECO:0007669"/>
    <property type="project" value="UniProtKB-KW"/>
</dbReference>
<evidence type="ECO:0000313" key="15">
    <source>
        <dbReference type="EMBL" id="RWS04588.1"/>
    </source>
</evidence>
<evidence type="ECO:0000256" key="4">
    <source>
        <dbReference type="ARBA" id="ARBA00022806"/>
    </source>
</evidence>
<dbReference type="InterPro" id="IPR014001">
    <property type="entry name" value="Helicase_ATP-bd"/>
</dbReference>
<evidence type="ECO:0000256" key="1">
    <source>
        <dbReference type="ARBA" id="ARBA00012552"/>
    </source>
</evidence>
<feature type="short sequence motif" description="Q motif" evidence="10">
    <location>
        <begin position="100"/>
        <end position="128"/>
    </location>
</feature>
<dbReference type="PROSITE" id="PS51195">
    <property type="entry name" value="Q_MOTIF"/>
    <property type="match status" value="1"/>
</dbReference>
<keyword evidence="6" id="KW-0694">RNA-binding</keyword>
<dbReference type="Proteomes" id="UP000285301">
    <property type="component" value="Unassembled WGS sequence"/>
</dbReference>
<evidence type="ECO:0000313" key="17">
    <source>
        <dbReference type="Proteomes" id="UP000285301"/>
    </source>
</evidence>
<dbReference type="SMART" id="SM00487">
    <property type="entry name" value="DEXDc"/>
    <property type="match status" value="1"/>
</dbReference>
<dbReference type="InterPro" id="IPR001650">
    <property type="entry name" value="Helicase_C-like"/>
</dbReference>
<feature type="domain" description="Helicase C-terminal" evidence="13">
    <location>
        <begin position="335"/>
        <end position="479"/>
    </location>
</feature>
<accession>A0A3S3RUU3</accession>
<evidence type="ECO:0000256" key="7">
    <source>
        <dbReference type="ARBA" id="ARBA00024355"/>
    </source>
</evidence>
<dbReference type="InterPro" id="IPR027417">
    <property type="entry name" value="P-loop_NTPase"/>
</dbReference>
<dbReference type="GO" id="GO:0030490">
    <property type="term" value="P:maturation of SSU-rRNA"/>
    <property type="evidence" value="ECO:0007669"/>
    <property type="project" value="InterPro"/>
</dbReference>
<dbReference type="InterPro" id="IPR050079">
    <property type="entry name" value="DEAD_box_RNA_helicase"/>
</dbReference>
<dbReference type="EMBL" id="NCKU01005425">
    <property type="protein sequence ID" value="RWS04588.1"/>
    <property type="molecule type" value="Genomic_DNA"/>
</dbReference>
<protein>
    <recommendedName>
        <fullName evidence="8">Probable ATP-dependent RNA helicase DDX52</fullName>
        <ecNumber evidence="1">3.6.4.13</ecNumber>
    </recommendedName>
</protein>
<dbReference type="GO" id="GO:0005524">
    <property type="term" value="F:ATP binding"/>
    <property type="evidence" value="ECO:0007669"/>
    <property type="project" value="UniProtKB-KW"/>
</dbReference>
<comment type="caution">
    <text evidence="16">The sequence shown here is derived from an EMBL/GenBank/DDBJ whole genome shotgun (WGS) entry which is preliminary data.</text>
</comment>
<evidence type="ECO:0000259" key="13">
    <source>
        <dbReference type="PROSITE" id="PS51194"/>
    </source>
</evidence>
<evidence type="ECO:0000256" key="3">
    <source>
        <dbReference type="ARBA" id="ARBA00022801"/>
    </source>
</evidence>
<dbReference type="Pfam" id="PF00271">
    <property type="entry name" value="Helicase_C"/>
    <property type="match status" value="1"/>
</dbReference>
<dbReference type="PANTHER" id="PTHR47959">
    <property type="entry name" value="ATP-DEPENDENT RNA HELICASE RHLE-RELATED"/>
    <property type="match status" value="1"/>
</dbReference>
<evidence type="ECO:0000256" key="6">
    <source>
        <dbReference type="ARBA" id="ARBA00022884"/>
    </source>
</evidence>
<dbReference type="InterPro" id="IPR044764">
    <property type="entry name" value="DDX52/Rok1_DEADc"/>
</dbReference>
<dbReference type="SUPFAM" id="SSF52540">
    <property type="entry name" value="P-loop containing nucleoside triphosphate hydrolases"/>
    <property type="match status" value="1"/>
</dbReference>
<dbReference type="EC" id="3.6.4.13" evidence="1"/>
<keyword evidence="5" id="KW-0067">ATP-binding</keyword>
<evidence type="ECO:0000256" key="10">
    <source>
        <dbReference type="PROSITE-ProRule" id="PRU00552"/>
    </source>
</evidence>
<reference evidence="16" key="2">
    <citation type="submission" date="2018-11" db="EMBL/GenBank/DDBJ databases">
        <title>Trombidioid mite genomics.</title>
        <authorList>
            <person name="Dong X."/>
        </authorList>
    </citation>
    <scope>NUCLEOTIDE SEQUENCE</scope>
    <source>
        <strain evidence="16">UoL-WK</strain>
    </source>
</reference>
<dbReference type="SMART" id="SM00490">
    <property type="entry name" value="HELICc"/>
    <property type="match status" value="1"/>
</dbReference>
<feature type="domain" description="DEAD-box RNA helicase Q" evidence="14">
    <location>
        <begin position="100"/>
        <end position="128"/>
    </location>
</feature>
<evidence type="ECO:0000256" key="5">
    <source>
        <dbReference type="ARBA" id="ARBA00022840"/>
    </source>
</evidence>
<evidence type="ECO:0000256" key="9">
    <source>
        <dbReference type="ARBA" id="ARBA00047984"/>
    </source>
</evidence>
<comment type="similarity">
    <text evidence="7">Belongs to the DEAD box helicase family. DDX52/ROK1 subfamily.</text>
</comment>
<feature type="domain" description="Helicase ATP-binding" evidence="12">
    <location>
        <begin position="131"/>
        <end position="307"/>
    </location>
</feature>
<sequence>MQNSDSFRRLITGVRFDCDKFKRDSQLFQINKREECENSSDENLNDCEQMTGEKSVKKASKKMSKAKLRNIETERINRLRRMNRVTIKGEDIPKPIESFAALEKYGASETLLENIEKVGYKQPTPVQMEAMPLMIQKRELICCAPTGSGKTLAFLIPLVIQLRKPEKCGFRAIILAPTRELAKQIHRECLLLVDGIGLRVHLIKNVHIAKKKFGTNSKLKFDILVTTPKRLVYLLQEEPPAINIQNIEWLVIDECDKLFETGFREQLSVIYKACENSTSVCRALFSATFDKELETWFQLHLDNVVTLIIGGKNRAADSVEQKLLFVGSEEGKTMALKDLIASGLETPVLIFVANIGKAKKLFKDLTFSGISSDVIHSERTQEERDDIVRRFRAGKIWFLICTELMGRGIDFKGVNILINYDLPKSATAYIHRIGRTGRAGREGKAITFFTENEIKYIRSVVNVMRRSGSEVPQYLLEMASAKRKLLRKPNKSNKDSKKMKKQRNNSKNQKIKVNRLTKISELDLNLGIFIDDENNFIHKIAFCFII</sequence>
<evidence type="ECO:0000313" key="16">
    <source>
        <dbReference type="EMBL" id="RWS05026.1"/>
    </source>
</evidence>
<dbReference type="GO" id="GO:0005829">
    <property type="term" value="C:cytosol"/>
    <property type="evidence" value="ECO:0007669"/>
    <property type="project" value="TreeGrafter"/>
</dbReference>
<dbReference type="CDD" id="cd18787">
    <property type="entry name" value="SF2_C_DEAD"/>
    <property type="match status" value="1"/>
</dbReference>
<dbReference type="GO" id="GO:0003723">
    <property type="term" value="F:RNA binding"/>
    <property type="evidence" value="ECO:0007669"/>
    <property type="project" value="UniProtKB-KW"/>
</dbReference>
<comment type="catalytic activity">
    <reaction evidence="9">
        <text>ATP + H2O = ADP + phosphate + H(+)</text>
        <dbReference type="Rhea" id="RHEA:13065"/>
        <dbReference type="ChEBI" id="CHEBI:15377"/>
        <dbReference type="ChEBI" id="CHEBI:15378"/>
        <dbReference type="ChEBI" id="CHEBI:30616"/>
        <dbReference type="ChEBI" id="CHEBI:43474"/>
        <dbReference type="ChEBI" id="CHEBI:456216"/>
        <dbReference type="EC" id="3.6.4.13"/>
    </reaction>
</comment>
<name>A0A3S3RUU3_9ACAR</name>
<dbReference type="InterPro" id="IPR014014">
    <property type="entry name" value="RNA_helicase_DEAD_Q_motif"/>
</dbReference>
<gene>
    <name evidence="15" type="ORF">B4U79_01900</name>
    <name evidence="16" type="ORF">B4U79_02425</name>
</gene>
<keyword evidence="4 16" id="KW-0347">Helicase</keyword>
<evidence type="ECO:0000256" key="2">
    <source>
        <dbReference type="ARBA" id="ARBA00022741"/>
    </source>
</evidence>
<proteinExistence type="inferred from homology"/>
<evidence type="ECO:0000259" key="14">
    <source>
        <dbReference type="PROSITE" id="PS51195"/>
    </source>
</evidence>
<evidence type="ECO:0000256" key="8">
    <source>
        <dbReference type="ARBA" id="ARBA00044533"/>
    </source>
</evidence>
<evidence type="ECO:0000259" key="12">
    <source>
        <dbReference type="PROSITE" id="PS51192"/>
    </source>
</evidence>
<dbReference type="STRING" id="1965070.A0A3S3RUU3"/>
<dbReference type="GO" id="GO:0003724">
    <property type="term" value="F:RNA helicase activity"/>
    <property type="evidence" value="ECO:0007669"/>
    <property type="project" value="UniProtKB-EC"/>
</dbReference>
<dbReference type="AlphaFoldDB" id="A0A3S3RUU3"/>
<dbReference type="EMBL" id="NCKU01005091">
    <property type="protein sequence ID" value="RWS05026.1"/>
    <property type="molecule type" value="Genomic_DNA"/>
</dbReference>
<dbReference type="CDD" id="cd17957">
    <property type="entry name" value="DEADc_DDX52"/>
    <property type="match status" value="1"/>
</dbReference>
<reference evidence="16 17" key="1">
    <citation type="journal article" date="2018" name="Gigascience">
        <title>Genomes of trombidid mites reveal novel predicted allergens and laterally-transferred genes associated with secondary metabolism.</title>
        <authorList>
            <person name="Dong X."/>
            <person name="Chaisiri K."/>
            <person name="Xia D."/>
            <person name="Armstrong S.D."/>
            <person name="Fang Y."/>
            <person name="Donnelly M.J."/>
            <person name="Kadowaki T."/>
            <person name="McGarry J.W."/>
            <person name="Darby A.C."/>
            <person name="Makepeace B.L."/>
        </authorList>
    </citation>
    <scope>NUCLEOTIDE SEQUENCE [LARGE SCALE GENOMIC DNA]</scope>
    <source>
        <strain evidence="16">UoL-WK</strain>
    </source>
</reference>
<dbReference type="InterPro" id="IPR011545">
    <property type="entry name" value="DEAD/DEAH_box_helicase_dom"/>
</dbReference>
<feature type="region of interest" description="Disordered" evidence="11">
    <location>
        <begin position="487"/>
        <end position="511"/>
    </location>
</feature>
<dbReference type="Gene3D" id="3.40.50.300">
    <property type="entry name" value="P-loop containing nucleotide triphosphate hydrolases"/>
    <property type="match status" value="2"/>
</dbReference>
<dbReference type="PROSITE" id="PS51192">
    <property type="entry name" value="HELICASE_ATP_BIND_1"/>
    <property type="match status" value="1"/>
</dbReference>